<comment type="caution">
    <text evidence="2">The sequence shown here is derived from an EMBL/GenBank/DDBJ whole genome shotgun (WGS) entry which is preliminary data.</text>
</comment>
<gene>
    <name evidence="2" type="ORF">DFR70_107371</name>
</gene>
<feature type="region of interest" description="Disordered" evidence="1">
    <location>
        <begin position="1"/>
        <end position="39"/>
    </location>
</feature>
<feature type="region of interest" description="Disordered" evidence="1">
    <location>
        <begin position="172"/>
        <end position="228"/>
    </location>
</feature>
<keyword evidence="3" id="KW-1185">Reference proteome</keyword>
<protein>
    <submittedName>
        <fullName evidence="2">Uncharacterized protein</fullName>
    </submittedName>
</protein>
<evidence type="ECO:0000313" key="3">
    <source>
        <dbReference type="Proteomes" id="UP000247569"/>
    </source>
</evidence>
<sequence>MRRACGRREGYAAGAAADPSAPASRPTPRPVDQHPAPPFWTGAVCRTASRCAGTQKECGNPQRVHSRSRRTTQPARTRFASGSGVTHRKSATGEATRNAESVQAPEGCTRQAQRPAPGLSSADHHSHTPLWTGAACHAASRCAGTQKVRGNSREVRKPTACTAPGGRRYAIRRPTQHPRTPSCDGHGVSHGKPVCANPEGVREPKGGAAQRHNGPVGTVTHQPQRSRWPRSLHHHLIATLADSSRQHLTAHAEPLPSTAHPANPCRHPSHRITWPSHLVNTPGIRAESSRPHFIATTGPSHPHPRRTGEPFAQLNPAASMPRSSFFRSAISSRKRPASSNCNSRAAFIIWAVSSLTRSASSARGIDLTSRPS</sequence>
<feature type="compositionally biased region" description="Basic and acidic residues" evidence="1">
    <location>
        <begin position="1"/>
        <end position="10"/>
    </location>
</feature>
<feature type="region of interest" description="Disordered" evidence="1">
    <location>
        <begin position="54"/>
        <end position="126"/>
    </location>
</feature>
<accession>A0A318K393</accession>
<reference evidence="2 3" key="1">
    <citation type="submission" date="2018-05" db="EMBL/GenBank/DDBJ databases">
        <title>Genomic Encyclopedia of Type Strains, Phase IV (KMG-IV): sequencing the most valuable type-strain genomes for metagenomic binning, comparative biology and taxonomic classification.</title>
        <authorList>
            <person name="Goeker M."/>
        </authorList>
    </citation>
    <scope>NUCLEOTIDE SEQUENCE [LARGE SCALE GENOMIC DNA]</scope>
    <source>
        <strain evidence="2 3">DSM 44704</strain>
    </source>
</reference>
<evidence type="ECO:0000256" key="1">
    <source>
        <dbReference type="SAM" id="MobiDB-lite"/>
    </source>
</evidence>
<dbReference type="AlphaFoldDB" id="A0A318K393"/>
<name>A0A318K393_9NOCA</name>
<evidence type="ECO:0000313" key="2">
    <source>
        <dbReference type="EMBL" id="PXX62502.1"/>
    </source>
</evidence>
<feature type="compositionally biased region" description="Low complexity" evidence="1">
    <location>
        <begin position="11"/>
        <end position="26"/>
    </location>
</feature>
<feature type="region of interest" description="Disordered" evidence="1">
    <location>
        <begin position="147"/>
        <end position="166"/>
    </location>
</feature>
<proteinExistence type="predicted"/>
<organism evidence="2 3">
    <name type="scientific">Nocardia tenerifensis</name>
    <dbReference type="NCBI Taxonomy" id="228006"/>
    <lineage>
        <taxon>Bacteria</taxon>
        <taxon>Bacillati</taxon>
        <taxon>Actinomycetota</taxon>
        <taxon>Actinomycetes</taxon>
        <taxon>Mycobacteriales</taxon>
        <taxon>Nocardiaceae</taxon>
        <taxon>Nocardia</taxon>
    </lineage>
</organism>
<dbReference type="EMBL" id="QJKF01000007">
    <property type="protein sequence ID" value="PXX62502.1"/>
    <property type="molecule type" value="Genomic_DNA"/>
</dbReference>
<dbReference type="Proteomes" id="UP000247569">
    <property type="component" value="Unassembled WGS sequence"/>
</dbReference>